<protein>
    <recommendedName>
        <fullName evidence="1">Hemerythrin-like domain-containing protein</fullName>
    </recommendedName>
</protein>
<keyword evidence="3" id="KW-1185">Reference proteome</keyword>
<evidence type="ECO:0000313" key="3">
    <source>
        <dbReference type="Proteomes" id="UP001500928"/>
    </source>
</evidence>
<dbReference type="EMBL" id="BAABHO010000054">
    <property type="protein sequence ID" value="GAA4806680.1"/>
    <property type="molecule type" value="Genomic_DNA"/>
</dbReference>
<dbReference type="InterPro" id="IPR012312">
    <property type="entry name" value="Hemerythrin-like"/>
</dbReference>
<sequence length="236" mass="25049">MTTAPTAPPSPSGVTDPAGPAADLTVLAVLDRALLGEVRRLARLAEGVAAGTVPVTERRALAVADHVERVCEAIRHRHEAEEDLLWVLLTRHAGRALDLSGLRDDHVALRGLLGEVRRGMRGVVAALMLRSLAVATAADFARMRTLAEGLAELAELLDEHVRDTGRELAAVSVPADAWHRGVRALLATAPDRAGIAVRLRATATPGEVAAVDAALGRAGTFARHALRRRERLVFGE</sequence>
<dbReference type="Proteomes" id="UP001500928">
    <property type="component" value="Unassembled WGS sequence"/>
</dbReference>
<proteinExistence type="predicted"/>
<gene>
    <name evidence="2" type="ORF">GCM10023200_50400</name>
</gene>
<dbReference type="Gene3D" id="1.20.120.520">
    <property type="entry name" value="nmb1532 protein domain like"/>
    <property type="match status" value="1"/>
</dbReference>
<name>A0ABP9CE54_9PSEU</name>
<dbReference type="Pfam" id="PF01814">
    <property type="entry name" value="Hemerythrin"/>
    <property type="match status" value="1"/>
</dbReference>
<reference evidence="3" key="1">
    <citation type="journal article" date="2019" name="Int. J. Syst. Evol. Microbiol.">
        <title>The Global Catalogue of Microorganisms (GCM) 10K type strain sequencing project: providing services to taxonomists for standard genome sequencing and annotation.</title>
        <authorList>
            <consortium name="The Broad Institute Genomics Platform"/>
            <consortium name="The Broad Institute Genome Sequencing Center for Infectious Disease"/>
            <person name="Wu L."/>
            <person name="Ma J."/>
        </authorList>
    </citation>
    <scope>NUCLEOTIDE SEQUENCE [LARGE SCALE GENOMIC DNA]</scope>
    <source>
        <strain evidence="3">JCM 17979</strain>
    </source>
</reference>
<feature type="domain" description="Hemerythrin-like" evidence="1">
    <location>
        <begin position="34"/>
        <end position="164"/>
    </location>
</feature>
<organism evidence="2 3">
    <name type="scientific">Actinomycetospora chlora</name>
    <dbReference type="NCBI Taxonomy" id="663608"/>
    <lineage>
        <taxon>Bacteria</taxon>
        <taxon>Bacillati</taxon>
        <taxon>Actinomycetota</taxon>
        <taxon>Actinomycetes</taxon>
        <taxon>Pseudonocardiales</taxon>
        <taxon>Pseudonocardiaceae</taxon>
        <taxon>Actinomycetospora</taxon>
    </lineage>
</organism>
<comment type="caution">
    <text evidence="2">The sequence shown here is derived from an EMBL/GenBank/DDBJ whole genome shotgun (WGS) entry which is preliminary data.</text>
</comment>
<evidence type="ECO:0000313" key="2">
    <source>
        <dbReference type="EMBL" id="GAA4806680.1"/>
    </source>
</evidence>
<evidence type="ECO:0000259" key="1">
    <source>
        <dbReference type="Pfam" id="PF01814"/>
    </source>
</evidence>
<accession>A0ABP9CE54</accession>
<dbReference type="RefSeq" id="WP_345422331.1">
    <property type="nucleotide sequence ID" value="NZ_BAABHO010000054.1"/>
</dbReference>